<evidence type="ECO:0000256" key="1">
    <source>
        <dbReference type="SAM" id="Phobius"/>
    </source>
</evidence>
<keyword evidence="1" id="KW-0812">Transmembrane</keyword>
<name>A0ABQ3BA39_9GAMM</name>
<keyword evidence="3" id="KW-1185">Reference proteome</keyword>
<dbReference type="InterPro" id="IPR021497">
    <property type="entry name" value="GTA_holin_3TM"/>
</dbReference>
<evidence type="ECO:0000313" key="2">
    <source>
        <dbReference type="EMBL" id="GGY85709.1"/>
    </source>
</evidence>
<feature type="transmembrane region" description="Helical" evidence="1">
    <location>
        <begin position="81"/>
        <end position="105"/>
    </location>
</feature>
<sequence length="145" mass="16212">MNFLSTLFNGGNTVKAIGDTVDNLFTSDEERLEKQNEFLKANREFDYLENKLIAEQNTAQAEVNKTEATHTSLFVAGWRPAIGWVGALALFYQFILYPLLCWIPGMETPPTPNSDALYPLIMGMLGIGTLRSFDKLKGTDTKSLK</sequence>
<dbReference type="Pfam" id="PF11351">
    <property type="entry name" value="GTA_holin_3TM"/>
    <property type="match status" value="1"/>
</dbReference>
<comment type="caution">
    <text evidence="2">The sequence shown here is derived from an EMBL/GenBank/DDBJ whole genome shotgun (WGS) entry which is preliminary data.</text>
</comment>
<feature type="transmembrane region" description="Helical" evidence="1">
    <location>
        <begin position="117"/>
        <end position="133"/>
    </location>
</feature>
<gene>
    <name evidence="2" type="ORF">GCM10011613_33270</name>
</gene>
<evidence type="ECO:0000313" key="3">
    <source>
        <dbReference type="Proteomes" id="UP000619761"/>
    </source>
</evidence>
<protein>
    <recommendedName>
        <fullName evidence="4">Holin of 3TMs, for gene-transfer release</fullName>
    </recommendedName>
</protein>
<keyword evidence="1" id="KW-1133">Transmembrane helix</keyword>
<dbReference type="EMBL" id="BMYZ01000004">
    <property type="protein sequence ID" value="GGY85709.1"/>
    <property type="molecule type" value="Genomic_DNA"/>
</dbReference>
<accession>A0ABQ3BA39</accession>
<evidence type="ECO:0008006" key="4">
    <source>
        <dbReference type="Google" id="ProtNLM"/>
    </source>
</evidence>
<dbReference type="RefSeq" id="WP_189420689.1">
    <property type="nucleotide sequence ID" value="NZ_BMYZ01000004.1"/>
</dbReference>
<organism evidence="2 3">
    <name type="scientific">Cellvibrio zantedeschiae</name>
    <dbReference type="NCBI Taxonomy" id="1237077"/>
    <lineage>
        <taxon>Bacteria</taxon>
        <taxon>Pseudomonadati</taxon>
        <taxon>Pseudomonadota</taxon>
        <taxon>Gammaproteobacteria</taxon>
        <taxon>Cellvibrionales</taxon>
        <taxon>Cellvibrionaceae</taxon>
        <taxon>Cellvibrio</taxon>
    </lineage>
</organism>
<keyword evidence="1" id="KW-0472">Membrane</keyword>
<dbReference type="Proteomes" id="UP000619761">
    <property type="component" value="Unassembled WGS sequence"/>
</dbReference>
<proteinExistence type="predicted"/>
<reference evidence="3" key="1">
    <citation type="journal article" date="2019" name="Int. J. Syst. Evol. Microbiol.">
        <title>The Global Catalogue of Microorganisms (GCM) 10K type strain sequencing project: providing services to taxonomists for standard genome sequencing and annotation.</title>
        <authorList>
            <consortium name="The Broad Institute Genomics Platform"/>
            <consortium name="The Broad Institute Genome Sequencing Center for Infectious Disease"/>
            <person name="Wu L."/>
            <person name="Ma J."/>
        </authorList>
    </citation>
    <scope>NUCLEOTIDE SEQUENCE [LARGE SCALE GENOMIC DNA]</scope>
    <source>
        <strain evidence="3">KCTC 32239</strain>
    </source>
</reference>